<gene>
    <name evidence="2" type="ORF">G6M90_00g096260</name>
</gene>
<dbReference type="AlphaFoldDB" id="A0A7D5ZB93"/>
<dbReference type="Proteomes" id="UP000510686">
    <property type="component" value="Chromosome 6"/>
</dbReference>
<dbReference type="GeneID" id="90968157"/>
<feature type="chain" id="PRO_5028843648" evidence="1">
    <location>
        <begin position="18"/>
        <end position="108"/>
    </location>
</feature>
<feature type="signal peptide" evidence="1">
    <location>
        <begin position="1"/>
        <end position="17"/>
    </location>
</feature>
<organism evidence="2 3">
    <name type="scientific">Metarhizium brunneum</name>
    <dbReference type="NCBI Taxonomy" id="500148"/>
    <lineage>
        <taxon>Eukaryota</taxon>
        <taxon>Fungi</taxon>
        <taxon>Dikarya</taxon>
        <taxon>Ascomycota</taxon>
        <taxon>Pezizomycotina</taxon>
        <taxon>Sordariomycetes</taxon>
        <taxon>Hypocreomycetidae</taxon>
        <taxon>Hypocreales</taxon>
        <taxon>Clavicipitaceae</taxon>
        <taxon>Metarhizium</taxon>
    </lineage>
</organism>
<dbReference type="EMBL" id="CP058937">
    <property type="protein sequence ID" value="QLI73646.1"/>
    <property type="molecule type" value="Genomic_DNA"/>
</dbReference>
<protein>
    <submittedName>
        <fullName evidence="2">Uncharacterized protein</fullName>
    </submittedName>
</protein>
<reference evidence="2 3" key="1">
    <citation type="submission" date="2020-07" db="EMBL/GenBank/DDBJ databases">
        <title>Telomere length de novo assembly of all 7 chromosomes of the fungus, Metarhizium brunneum, using a novel assembly pipeline.</title>
        <authorList>
            <person name="Saud z."/>
            <person name="Kortsinoglou A."/>
            <person name="Kouvelis V.N."/>
            <person name="Butt T.M."/>
        </authorList>
    </citation>
    <scope>NUCLEOTIDE SEQUENCE [LARGE SCALE GENOMIC DNA]</scope>
    <source>
        <strain evidence="2 3">4556</strain>
    </source>
</reference>
<evidence type="ECO:0000313" key="2">
    <source>
        <dbReference type="EMBL" id="QLI73646.1"/>
    </source>
</evidence>
<dbReference type="KEGG" id="mbrn:90968157"/>
<dbReference type="RefSeq" id="XP_065987711.1">
    <property type="nucleotide sequence ID" value="XM_066131508.1"/>
</dbReference>
<proteinExistence type="predicted"/>
<keyword evidence="1" id="KW-0732">Signal</keyword>
<sequence>MKYTVLVSATFLGLALAAPWSNPTLDEIDGAPMTQQRVLEIFGHRDIFCKEKKMWKRIDCEVQQGSSEPPTDELSLICQQKGGCEGCELGIYDAVVSLCTATNLGMIL</sequence>
<evidence type="ECO:0000256" key="1">
    <source>
        <dbReference type="SAM" id="SignalP"/>
    </source>
</evidence>
<name>A0A7D5ZB93_9HYPO</name>
<accession>A0A7D5ZB93</accession>
<keyword evidence="3" id="KW-1185">Reference proteome</keyword>
<evidence type="ECO:0000313" key="3">
    <source>
        <dbReference type="Proteomes" id="UP000510686"/>
    </source>
</evidence>